<accession>A0A455U2Q5</accession>
<evidence type="ECO:0000259" key="2">
    <source>
        <dbReference type="Pfam" id="PF01232"/>
    </source>
</evidence>
<proteinExistence type="predicted"/>
<dbReference type="GO" id="GO:0016616">
    <property type="term" value="F:oxidoreductase activity, acting on the CH-OH group of donors, NAD or NADP as acceptor"/>
    <property type="evidence" value="ECO:0007669"/>
    <property type="project" value="TreeGrafter"/>
</dbReference>
<dbReference type="PANTHER" id="PTHR43362">
    <property type="entry name" value="MANNITOL DEHYDROGENASE DSF1-RELATED"/>
    <property type="match status" value="1"/>
</dbReference>
<sequence>MTRLNNHNLGNLTADVATPSYDRSALTPGIVHIGVGGFHRAHQAMYLDALMNLGEALDWGIVGVGVMPGDKRMQQALEAQDYLYTLVVKQPDGQYEPRVIGSMVDYLFAPENTEAVIEQMADPAIRIVSLTVTEGGYNFHPVSGEFDLDNPQVRADLANPTQPSTSFGLVVEALARRRAGHRPVHRDVLR</sequence>
<evidence type="ECO:0000313" key="3">
    <source>
        <dbReference type="EMBL" id="BBI60322.1"/>
    </source>
</evidence>
<feature type="domain" description="Mannitol dehydrogenase N-terminal" evidence="2">
    <location>
        <begin position="29"/>
        <end position="180"/>
    </location>
</feature>
<dbReference type="AlphaFoldDB" id="A0A455U2Q5"/>
<name>A0A455U2Q5_9GAMM</name>
<dbReference type="Gene3D" id="3.40.50.720">
    <property type="entry name" value="NAD(P)-binding Rossmann-like Domain"/>
    <property type="match status" value="1"/>
</dbReference>
<dbReference type="Pfam" id="PF01232">
    <property type="entry name" value="Mannitol_dh"/>
    <property type="match status" value="1"/>
</dbReference>
<dbReference type="KEGG" id="hsr:HSBAA_16280"/>
<dbReference type="InterPro" id="IPR050988">
    <property type="entry name" value="Mannitol_DH/Oxidoreductase"/>
</dbReference>
<dbReference type="PANTHER" id="PTHR43362:SF1">
    <property type="entry name" value="MANNITOL DEHYDROGENASE 2-RELATED"/>
    <property type="match status" value="1"/>
</dbReference>
<protein>
    <recommendedName>
        <fullName evidence="2">Mannitol dehydrogenase N-terminal domain-containing protein</fullName>
    </recommendedName>
</protein>
<dbReference type="EMBL" id="AP019514">
    <property type="protein sequence ID" value="BBI60322.1"/>
    <property type="molecule type" value="Genomic_DNA"/>
</dbReference>
<evidence type="ECO:0000313" key="4">
    <source>
        <dbReference type="Proteomes" id="UP000320231"/>
    </source>
</evidence>
<dbReference type="Proteomes" id="UP000320231">
    <property type="component" value="Chromosome"/>
</dbReference>
<gene>
    <name evidence="3" type="ORF">HSBAA_16280</name>
</gene>
<dbReference type="InterPro" id="IPR036291">
    <property type="entry name" value="NAD(P)-bd_dom_sf"/>
</dbReference>
<dbReference type="InterPro" id="IPR013131">
    <property type="entry name" value="Mannitol_DH_N"/>
</dbReference>
<evidence type="ECO:0000256" key="1">
    <source>
        <dbReference type="ARBA" id="ARBA00023002"/>
    </source>
</evidence>
<dbReference type="SUPFAM" id="SSF51735">
    <property type="entry name" value="NAD(P)-binding Rossmann-fold domains"/>
    <property type="match status" value="1"/>
</dbReference>
<organism evidence="3 4">
    <name type="scientific">Vreelandella sulfidaeris</name>
    <dbReference type="NCBI Taxonomy" id="115553"/>
    <lineage>
        <taxon>Bacteria</taxon>
        <taxon>Pseudomonadati</taxon>
        <taxon>Pseudomonadota</taxon>
        <taxon>Gammaproteobacteria</taxon>
        <taxon>Oceanospirillales</taxon>
        <taxon>Halomonadaceae</taxon>
        <taxon>Vreelandella</taxon>
    </lineage>
</organism>
<keyword evidence="1" id="KW-0560">Oxidoreductase</keyword>
<reference evidence="3 4" key="1">
    <citation type="journal article" date="2019" name="Microbiol. Resour. Announc.">
        <title>Complete Genome Sequence of Halomonas sulfidaeris Strain Esulfide1 Isolated from a Metal Sulfide Rock at a Depth of 2,200 Meters, Obtained Using Nanopore Sequencing.</title>
        <authorList>
            <person name="Saito M."/>
            <person name="Nishigata A."/>
            <person name="Galipon J."/>
            <person name="Arakawa K."/>
        </authorList>
    </citation>
    <scope>NUCLEOTIDE SEQUENCE [LARGE SCALE GENOMIC DNA]</scope>
    <source>
        <strain evidence="3 4">ATCC BAA-803</strain>
    </source>
</reference>